<dbReference type="Pfam" id="PF12810">
    <property type="entry name" value="ALK_LTK_GRD"/>
    <property type="match status" value="1"/>
</dbReference>
<dbReference type="CDD" id="cd00064">
    <property type="entry name" value="FU"/>
    <property type="match status" value="1"/>
</dbReference>
<dbReference type="KEGG" id="tva:4752307"/>
<dbReference type="Gene3D" id="2.10.220.10">
    <property type="entry name" value="Hormone Receptor, Insulin-like Growth Factor Receptor 1, Chain A, domain 2"/>
    <property type="match status" value="1"/>
</dbReference>
<feature type="region of interest" description="Disordered" evidence="16">
    <location>
        <begin position="535"/>
        <end position="599"/>
    </location>
</feature>
<dbReference type="AlphaFoldDB" id="A2FKJ7"/>
<evidence type="ECO:0000256" key="6">
    <source>
        <dbReference type="ARBA" id="ARBA00022729"/>
    </source>
</evidence>
<keyword evidence="8" id="KW-0418">Kinase</keyword>
<evidence type="ECO:0000256" key="5">
    <source>
        <dbReference type="ARBA" id="ARBA00022692"/>
    </source>
</evidence>
<dbReference type="InterPro" id="IPR006212">
    <property type="entry name" value="Furin_repeat"/>
</dbReference>
<evidence type="ECO:0000256" key="9">
    <source>
        <dbReference type="ARBA" id="ARBA00022840"/>
    </source>
</evidence>
<evidence type="ECO:0000256" key="3">
    <source>
        <dbReference type="ARBA" id="ARBA00022475"/>
    </source>
</evidence>
<dbReference type="GO" id="GO:0004714">
    <property type="term" value="F:transmembrane receptor protein tyrosine kinase activity"/>
    <property type="evidence" value="ECO:0007669"/>
    <property type="project" value="UniProtKB-EC"/>
</dbReference>
<keyword evidence="6" id="KW-0732">Signal</keyword>
<evidence type="ECO:0000256" key="12">
    <source>
        <dbReference type="ARBA" id="ARBA00023137"/>
    </source>
</evidence>
<dbReference type="InterPro" id="IPR055163">
    <property type="entry name" value="ALK/LTK-like_GRD"/>
</dbReference>
<evidence type="ECO:0000256" key="11">
    <source>
        <dbReference type="ARBA" id="ARBA00023136"/>
    </source>
</evidence>
<feature type="compositionally biased region" description="Low complexity" evidence="16">
    <location>
        <begin position="549"/>
        <end position="582"/>
    </location>
</feature>
<reference evidence="19" key="1">
    <citation type="submission" date="2006-10" db="EMBL/GenBank/DDBJ databases">
        <authorList>
            <person name="Amadeo P."/>
            <person name="Zhao Q."/>
            <person name="Wortman J."/>
            <person name="Fraser-Liggett C."/>
            <person name="Carlton J."/>
        </authorList>
    </citation>
    <scope>NUCLEOTIDE SEQUENCE</scope>
    <source>
        <strain evidence="19">G3</strain>
    </source>
</reference>
<sequence length="703" mass="76171">MLFSLVFATRQAINVDRTCNPKENATYKLESGLYSVEIIGAQGGDSCKHGVFGAFGGNGSIVQAQLRIKGEYSVVFSVGEKPPTDCTKEYNRGGFPEGGYGGSDKEGSGNEQSGGGGGLTELKIKDTNIAILIAGGGGGAAYSHVGGYGGDFGTNGGYIIVDADCKTSGPKHTDSRAGGTGVWSQSIPGGGGGSGYPGGVGGTWSIYNDYCSAGYGGSSYYNETLSNQGWFDGVPTVINGSIAQSSQFGHGCYQIHIIYKCPNFCYHCLSKDVCEQCNSDAYSYKGKCYLSCDHTYTALGEGTYVLEGTHQCAKCHSSCETCSGQSSDQCTSCPDGMVLYQGYCKPPSTPVYTPVITPITTPVMTFHETPFETMYETPFLTMHETAFETPYLTNHETPFNTVFETPFTTNHETPYETPFTTMFNTPYLTEFETPFVTNHETPFETQFITAFETPYLTNFETPFVTAFETPFSTNEVTAFETPFMSMFETPFSTAFETNHKTPFISMFETPYNTAFQTAFETAFETPFITAKETEEIQDIPIPIPEPEKSSSYVSSSSSKSLPSLQSSSVSSSSTHSVSSSSSGQESGNKPGNYKLDSDASNKEKNKKSIMYGIIGAVLALIIIIAIIVVAIYFYHKKDTDVEYSSTDEEMVVETVISTTTTAGDATGITIDNPLWTTTVNDDSEDVFKQDFEERRVDINIYEV</sequence>
<evidence type="ECO:0000256" key="15">
    <source>
        <dbReference type="ARBA" id="ARBA00023180"/>
    </source>
</evidence>
<keyword evidence="10 17" id="KW-1133">Transmembrane helix</keyword>
<evidence type="ECO:0000256" key="2">
    <source>
        <dbReference type="ARBA" id="ARBA00011902"/>
    </source>
</evidence>
<evidence type="ECO:0000256" key="4">
    <source>
        <dbReference type="ARBA" id="ARBA00022679"/>
    </source>
</evidence>
<evidence type="ECO:0000256" key="16">
    <source>
        <dbReference type="SAM" id="MobiDB-lite"/>
    </source>
</evidence>
<keyword evidence="20" id="KW-1185">Reference proteome</keyword>
<dbReference type="PANTHER" id="PTHR46155:SF1">
    <property type="entry name" value="BIFUNCTIONAL INHIBITOR_LIPID-TRANSFER PROTEIN_SEED STORAGE 2S ALBUMIN SUPERFAMILY PROTEIN"/>
    <property type="match status" value="1"/>
</dbReference>
<keyword evidence="5 17" id="KW-0812">Transmembrane</keyword>
<feature type="region of interest" description="Disordered" evidence="16">
    <location>
        <begin position="86"/>
        <end position="119"/>
    </location>
</feature>
<dbReference type="InParanoid" id="A2FKJ7"/>
<evidence type="ECO:0000259" key="18">
    <source>
        <dbReference type="Pfam" id="PF12810"/>
    </source>
</evidence>
<dbReference type="SMART" id="SM00261">
    <property type="entry name" value="FU"/>
    <property type="match status" value="2"/>
</dbReference>
<gene>
    <name evidence="19" type="ORF">TVAG_029630</name>
</gene>
<keyword evidence="12" id="KW-0829">Tyrosine-protein kinase</keyword>
<evidence type="ECO:0000256" key="14">
    <source>
        <dbReference type="ARBA" id="ARBA00023170"/>
    </source>
</evidence>
<dbReference type="InterPro" id="IPR009030">
    <property type="entry name" value="Growth_fac_rcpt_cys_sf"/>
</dbReference>
<protein>
    <recommendedName>
        <fullName evidence="2">receptor protein-tyrosine kinase</fullName>
        <ecNumber evidence="2">2.7.10.1</ecNumber>
    </recommendedName>
</protein>
<dbReference type="RefSeq" id="XP_001307500.1">
    <property type="nucleotide sequence ID" value="XM_001307499.1"/>
</dbReference>
<evidence type="ECO:0000256" key="7">
    <source>
        <dbReference type="ARBA" id="ARBA00022741"/>
    </source>
</evidence>
<dbReference type="VEuPathDB" id="TrichDB:TVAGG3_1077450"/>
<dbReference type="EMBL" id="DS113850">
    <property type="protein sequence ID" value="EAX94570.1"/>
    <property type="molecule type" value="Genomic_DNA"/>
</dbReference>
<evidence type="ECO:0000313" key="20">
    <source>
        <dbReference type="Proteomes" id="UP000001542"/>
    </source>
</evidence>
<keyword evidence="15" id="KW-0325">Glycoprotein</keyword>
<comment type="subcellular location">
    <subcellularLocation>
        <location evidence="1">Cell membrane</location>
        <topology evidence="1">Single-pass type I membrane protein</topology>
    </subcellularLocation>
</comment>
<evidence type="ECO:0000256" key="17">
    <source>
        <dbReference type="SAM" id="Phobius"/>
    </source>
</evidence>
<dbReference type="EC" id="2.7.10.1" evidence="2"/>
<keyword evidence="11 17" id="KW-0472">Membrane</keyword>
<evidence type="ECO:0000256" key="1">
    <source>
        <dbReference type="ARBA" id="ARBA00004251"/>
    </source>
</evidence>
<keyword evidence="14" id="KW-0675">Receptor</keyword>
<accession>A2FKJ7</accession>
<evidence type="ECO:0000256" key="10">
    <source>
        <dbReference type="ARBA" id="ARBA00022989"/>
    </source>
</evidence>
<organism evidence="19 20">
    <name type="scientific">Trichomonas vaginalis (strain ATCC PRA-98 / G3)</name>
    <dbReference type="NCBI Taxonomy" id="412133"/>
    <lineage>
        <taxon>Eukaryota</taxon>
        <taxon>Metamonada</taxon>
        <taxon>Parabasalia</taxon>
        <taxon>Trichomonadida</taxon>
        <taxon>Trichomonadidae</taxon>
        <taxon>Trichomonas</taxon>
    </lineage>
</organism>
<keyword evidence="13" id="KW-1015">Disulfide bond</keyword>
<dbReference type="SUPFAM" id="SSF57184">
    <property type="entry name" value="Growth factor receptor domain"/>
    <property type="match status" value="1"/>
</dbReference>
<dbReference type="OrthoDB" id="18487at2759"/>
<reference evidence="19" key="2">
    <citation type="journal article" date="2007" name="Science">
        <title>Draft genome sequence of the sexually transmitted pathogen Trichomonas vaginalis.</title>
        <authorList>
            <person name="Carlton J.M."/>
            <person name="Hirt R.P."/>
            <person name="Silva J.C."/>
            <person name="Delcher A.L."/>
            <person name="Schatz M."/>
            <person name="Zhao Q."/>
            <person name="Wortman J.R."/>
            <person name="Bidwell S.L."/>
            <person name="Alsmark U.C.M."/>
            <person name="Besteiro S."/>
            <person name="Sicheritz-Ponten T."/>
            <person name="Noel C.J."/>
            <person name="Dacks J.B."/>
            <person name="Foster P.G."/>
            <person name="Simillion C."/>
            <person name="Van de Peer Y."/>
            <person name="Miranda-Saavedra D."/>
            <person name="Barton G.J."/>
            <person name="Westrop G.D."/>
            <person name="Mueller S."/>
            <person name="Dessi D."/>
            <person name="Fiori P.L."/>
            <person name="Ren Q."/>
            <person name="Paulsen I."/>
            <person name="Zhang H."/>
            <person name="Bastida-Corcuera F.D."/>
            <person name="Simoes-Barbosa A."/>
            <person name="Brown M.T."/>
            <person name="Hayes R.D."/>
            <person name="Mukherjee M."/>
            <person name="Okumura C.Y."/>
            <person name="Schneider R."/>
            <person name="Smith A.J."/>
            <person name="Vanacova S."/>
            <person name="Villalvazo M."/>
            <person name="Haas B.J."/>
            <person name="Pertea M."/>
            <person name="Feldblyum T.V."/>
            <person name="Utterback T.R."/>
            <person name="Shu C.L."/>
            <person name="Osoegawa K."/>
            <person name="de Jong P.J."/>
            <person name="Hrdy I."/>
            <person name="Horvathova L."/>
            <person name="Zubacova Z."/>
            <person name="Dolezal P."/>
            <person name="Malik S.B."/>
            <person name="Logsdon J.M. Jr."/>
            <person name="Henze K."/>
            <person name="Gupta A."/>
            <person name="Wang C.C."/>
            <person name="Dunne R.L."/>
            <person name="Upcroft J.A."/>
            <person name="Upcroft P."/>
            <person name="White O."/>
            <person name="Salzberg S.L."/>
            <person name="Tang P."/>
            <person name="Chiu C.-H."/>
            <person name="Lee Y.-S."/>
            <person name="Embley T.M."/>
            <person name="Coombs G.H."/>
            <person name="Mottram J.C."/>
            <person name="Tachezy J."/>
            <person name="Fraser-Liggett C.M."/>
            <person name="Johnson P.J."/>
        </authorList>
    </citation>
    <scope>NUCLEOTIDE SEQUENCE [LARGE SCALE GENOMIC DNA]</scope>
    <source>
        <strain evidence="19">G3</strain>
    </source>
</reference>
<name>A2FKJ7_TRIV3</name>
<evidence type="ECO:0000313" key="19">
    <source>
        <dbReference type="EMBL" id="EAX94570.1"/>
    </source>
</evidence>
<dbReference type="PANTHER" id="PTHR46155">
    <property type="entry name" value="BIFUNCTIONAL INHIBITOR/LIPID-TRANSFER PROTEIN/SEED STORAGE 2S ALBUMIN SUPERFAMILY PROTEIN"/>
    <property type="match status" value="1"/>
</dbReference>
<dbReference type="VEuPathDB" id="TrichDB:TVAG_029630"/>
<dbReference type="Proteomes" id="UP000001542">
    <property type="component" value="Unassembled WGS sequence"/>
</dbReference>
<feature type="domain" description="ALK/LTK-like glycine-rich" evidence="18">
    <location>
        <begin position="26"/>
        <end position="258"/>
    </location>
</feature>
<keyword evidence="7" id="KW-0547">Nucleotide-binding</keyword>
<proteinExistence type="predicted"/>
<dbReference type="GO" id="GO:0005524">
    <property type="term" value="F:ATP binding"/>
    <property type="evidence" value="ECO:0007669"/>
    <property type="project" value="UniProtKB-KW"/>
</dbReference>
<keyword evidence="4" id="KW-0808">Transferase</keyword>
<evidence type="ECO:0000256" key="13">
    <source>
        <dbReference type="ARBA" id="ARBA00023157"/>
    </source>
</evidence>
<feature type="transmembrane region" description="Helical" evidence="17">
    <location>
        <begin position="609"/>
        <end position="634"/>
    </location>
</feature>
<evidence type="ECO:0000256" key="8">
    <source>
        <dbReference type="ARBA" id="ARBA00022777"/>
    </source>
</evidence>
<dbReference type="GO" id="GO:0005886">
    <property type="term" value="C:plasma membrane"/>
    <property type="evidence" value="ECO:0007669"/>
    <property type="project" value="UniProtKB-SubCell"/>
</dbReference>
<keyword evidence="9" id="KW-0067">ATP-binding</keyword>
<keyword evidence="3" id="KW-1003">Cell membrane</keyword>